<dbReference type="EMBL" id="UYRU01003919">
    <property type="protein sequence ID" value="VDK36671.1"/>
    <property type="molecule type" value="Genomic_DNA"/>
</dbReference>
<dbReference type="Proteomes" id="UP000281553">
    <property type="component" value="Unassembled WGS sequence"/>
</dbReference>
<feature type="region of interest" description="Disordered" evidence="1">
    <location>
        <begin position="217"/>
        <end position="253"/>
    </location>
</feature>
<evidence type="ECO:0000313" key="3">
    <source>
        <dbReference type="Proteomes" id="UP000281553"/>
    </source>
</evidence>
<dbReference type="AlphaFoldDB" id="A0A3P6QYA6"/>
<protein>
    <submittedName>
        <fullName evidence="2">Uncharacterized protein</fullName>
    </submittedName>
</protein>
<evidence type="ECO:0000313" key="2">
    <source>
        <dbReference type="EMBL" id="VDK36671.1"/>
    </source>
</evidence>
<reference evidence="2 3" key="1">
    <citation type="submission" date="2018-11" db="EMBL/GenBank/DDBJ databases">
        <authorList>
            <consortium name="Pathogen Informatics"/>
        </authorList>
    </citation>
    <scope>NUCLEOTIDE SEQUENCE [LARGE SCALE GENOMIC DNA]</scope>
</reference>
<gene>
    <name evidence="2" type="ORF">DILT_LOCUS793</name>
</gene>
<name>A0A3P6QYA6_DIBLA</name>
<keyword evidence="3" id="KW-1185">Reference proteome</keyword>
<evidence type="ECO:0000256" key="1">
    <source>
        <dbReference type="SAM" id="MobiDB-lite"/>
    </source>
</evidence>
<organism evidence="2 3">
    <name type="scientific">Dibothriocephalus latus</name>
    <name type="common">Fish tapeworm</name>
    <name type="synonym">Diphyllobothrium latum</name>
    <dbReference type="NCBI Taxonomy" id="60516"/>
    <lineage>
        <taxon>Eukaryota</taxon>
        <taxon>Metazoa</taxon>
        <taxon>Spiralia</taxon>
        <taxon>Lophotrochozoa</taxon>
        <taxon>Platyhelminthes</taxon>
        <taxon>Cestoda</taxon>
        <taxon>Eucestoda</taxon>
        <taxon>Diphyllobothriidea</taxon>
        <taxon>Diphyllobothriidae</taxon>
        <taxon>Dibothriocephalus</taxon>
    </lineage>
</organism>
<accession>A0A3P6QYA6</accession>
<proteinExistence type="predicted"/>
<sequence length="285" mass="29513">MAALVAQSFQMLAASMNGGLPRMPTPTSAECPFSLAPPAACSGFDAVPGSAASNQAVGVNSSAFQSPLNYLSQLPFIGGDKFKASTSTSSAVSSHSVMQMPPPGLSRMSSQPLGERNFQRFNYDGTCPGGGDGADVSFHPSSAHFSAPTQFTLPPNVTPQPQQFVGNDCLPFLQNPAGSDVSVCVPGAGFLPPASGTPNFSMDQVAVNQLHFPQQPSLGGASSVPMAPMNTLFQGTPGPPRKPAAYGTPSSPYPGNYFPQQYPRPPPVMPAIPPGYIPPHLPQIL</sequence>
<feature type="non-terminal residue" evidence="2">
    <location>
        <position position="285"/>
    </location>
</feature>